<keyword evidence="2" id="KW-1185">Reference proteome</keyword>
<proteinExistence type="predicted"/>
<feature type="non-terminal residue" evidence="1">
    <location>
        <position position="1"/>
    </location>
</feature>
<dbReference type="Proteomes" id="UP000295649">
    <property type="component" value="Unassembled WGS sequence"/>
</dbReference>
<comment type="caution">
    <text evidence="1">The sequence shown here is derived from an EMBL/GenBank/DDBJ whole genome shotgun (WGS) entry which is preliminary data.</text>
</comment>
<dbReference type="EMBL" id="SMCN01000046">
    <property type="protein sequence ID" value="TCV73135.1"/>
    <property type="molecule type" value="Genomic_DNA"/>
</dbReference>
<organism evidence="1 2">
    <name type="scientific">Methylomonas methanica</name>
    <dbReference type="NCBI Taxonomy" id="421"/>
    <lineage>
        <taxon>Bacteria</taxon>
        <taxon>Pseudomonadati</taxon>
        <taxon>Pseudomonadota</taxon>
        <taxon>Gammaproteobacteria</taxon>
        <taxon>Methylococcales</taxon>
        <taxon>Methylococcaceae</taxon>
        <taxon>Methylomonas</taxon>
    </lineage>
</organism>
<name>A0ABY2CFD3_METMH</name>
<evidence type="ECO:0000313" key="2">
    <source>
        <dbReference type="Proteomes" id="UP000295649"/>
    </source>
</evidence>
<protein>
    <recommendedName>
        <fullName evidence="3">Integrase</fullName>
    </recommendedName>
</protein>
<sequence length="130" mass="15209">EAWLRSQFQRKKMTATVGKGKYLRVFHQPAKQRVLGNKVLQWVKDLEQKADTGRMRVQRTYAQRAEDWKTEYLAIVDNYRKTELLLQSTQAERDEAFALVDKLKAENVALLEQLRMSTDSKVAAIPKRKN</sequence>
<reference evidence="1 2" key="1">
    <citation type="submission" date="2019-03" db="EMBL/GenBank/DDBJ databases">
        <title>Systems level insights into methane cycling in arid and semi-arid ecosystems.</title>
        <authorList>
            <person name="Kalyuzhnaya M."/>
        </authorList>
    </citation>
    <scope>NUCLEOTIDE SEQUENCE [LARGE SCALE GENOMIC DNA]</scope>
    <source>
        <strain evidence="1 2">S-1</strain>
    </source>
</reference>
<evidence type="ECO:0000313" key="1">
    <source>
        <dbReference type="EMBL" id="TCV73135.1"/>
    </source>
</evidence>
<evidence type="ECO:0008006" key="3">
    <source>
        <dbReference type="Google" id="ProtNLM"/>
    </source>
</evidence>
<dbReference type="RefSeq" id="WP_207906601.1">
    <property type="nucleotide sequence ID" value="NZ_SMCN01000046.1"/>
</dbReference>
<accession>A0ABY2CFD3</accession>
<gene>
    <name evidence="1" type="ORF">EDE11_1461</name>
</gene>